<dbReference type="GO" id="GO:0061630">
    <property type="term" value="F:ubiquitin protein ligase activity"/>
    <property type="evidence" value="ECO:0007669"/>
    <property type="project" value="TreeGrafter"/>
</dbReference>
<dbReference type="Gene3D" id="2.30.280.10">
    <property type="entry name" value="SRA-YDG"/>
    <property type="match status" value="1"/>
</dbReference>
<proteinExistence type="predicted"/>
<evidence type="ECO:0000313" key="6">
    <source>
        <dbReference type="Proteomes" id="UP000307440"/>
    </source>
</evidence>
<reference evidence="5 6" key="1">
    <citation type="journal article" date="2019" name="Nat. Ecol. Evol.">
        <title>Megaphylogeny resolves global patterns of mushroom evolution.</title>
        <authorList>
            <person name="Varga T."/>
            <person name="Krizsan K."/>
            <person name="Foldi C."/>
            <person name="Dima B."/>
            <person name="Sanchez-Garcia M."/>
            <person name="Sanchez-Ramirez S."/>
            <person name="Szollosi G.J."/>
            <person name="Szarkandi J.G."/>
            <person name="Papp V."/>
            <person name="Albert L."/>
            <person name="Andreopoulos W."/>
            <person name="Angelini C."/>
            <person name="Antonin V."/>
            <person name="Barry K.W."/>
            <person name="Bougher N.L."/>
            <person name="Buchanan P."/>
            <person name="Buyck B."/>
            <person name="Bense V."/>
            <person name="Catcheside P."/>
            <person name="Chovatia M."/>
            <person name="Cooper J."/>
            <person name="Damon W."/>
            <person name="Desjardin D."/>
            <person name="Finy P."/>
            <person name="Geml J."/>
            <person name="Haridas S."/>
            <person name="Hughes K."/>
            <person name="Justo A."/>
            <person name="Karasinski D."/>
            <person name="Kautmanova I."/>
            <person name="Kiss B."/>
            <person name="Kocsube S."/>
            <person name="Kotiranta H."/>
            <person name="LaButti K.M."/>
            <person name="Lechner B.E."/>
            <person name="Liimatainen K."/>
            <person name="Lipzen A."/>
            <person name="Lukacs Z."/>
            <person name="Mihaltcheva S."/>
            <person name="Morgado L.N."/>
            <person name="Niskanen T."/>
            <person name="Noordeloos M.E."/>
            <person name="Ohm R.A."/>
            <person name="Ortiz-Santana B."/>
            <person name="Ovrebo C."/>
            <person name="Racz N."/>
            <person name="Riley R."/>
            <person name="Savchenko A."/>
            <person name="Shiryaev A."/>
            <person name="Soop K."/>
            <person name="Spirin V."/>
            <person name="Szebenyi C."/>
            <person name="Tomsovsky M."/>
            <person name="Tulloss R.E."/>
            <person name="Uehling J."/>
            <person name="Grigoriev I.V."/>
            <person name="Vagvolgyi C."/>
            <person name="Papp T."/>
            <person name="Martin F.M."/>
            <person name="Miettinen O."/>
            <person name="Hibbett D.S."/>
            <person name="Nagy L.G."/>
        </authorList>
    </citation>
    <scope>NUCLEOTIDE SEQUENCE [LARGE SCALE GENOMIC DNA]</scope>
    <source>
        <strain evidence="5 6">CBS 121175</strain>
    </source>
</reference>
<keyword evidence="1 2" id="KW-0539">Nucleus</keyword>
<accession>A0A5C3KIV1</accession>
<sequence length="495" mass="52963">MGPISGFLSCTTEMGQAGPSRLQPSACRSVTQQAHSIAPTATTNVSTQRSWFAASTATTYAIPRHQPYSRSLPYAEDAVLELRQKYPARQWPAVRQAGDNFLAAELAIVTQSHRPGQLSGIFQAEAGSSFVSAASTADTMVDKYTREYQQQLYTSSAMHLGQCYGTTSAAAALSASLPHALGAANAGSYNHDMRWKLQLGSHWAATPRTGHSFSTVGSSSLAIATPPNTTFASTLGVNPVRDVPRKQLEVRWPTILQTGNDFAASASSSSSISPSGLNTTSFANLLNVNPMPKARQLSPVSTFAAGMKLPTNDKLTNTPKKEKAPNPNKGVNSEYGEIPGYPVGALFEGRVKCCHAKVHRLTMGGIHRGPDGAYSIVLSGVYGDDVDKGEEILYTGTNGGGYAKDGKQTGKVDQSFDNPSNASLAVNIRTGKPVRVVRRIKSYQSNSSKPTYRYDGLYKVVKAYMDVGIKGNMICRFELKRLEGQPPLPTTGAQL</sequence>
<protein>
    <recommendedName>
        <fullName evidence="4">YDG domain-containing protein</fullName>
    </recommendedName>
</protein>
<dbReference type="GO" id="GO:0005634">
    <property type="term" value="C:nucleus"/>
    <property type="evidence" value="ECO:0007669"/>
    <property type="project" value="UniProtKB-SubCell"/>
</dbReference>
<dbReference type="PANTHER" id="PTHR14140">
    <property type="entry name" value="E3 UBIQUITIN-PROTEIN LIGASE UHRF-RELATED"/>
    <property type="match status" value="1"/>
</dbReference>
<dbReference type="GO" id="GO:0044027">
    <property type="term" value="P:negative regulation of gene expression via chromosomal CpG island methylation"/>
    <property type="evidence" value="ECO:0007669"/>
    <property type="project" value="TreeGrafter"/>
</dbReference>
<dbReference type="Pfam" id="PF02182">
    <property type="entry name" value="SAD_SRA"/>
    <property type="match status" value="1"/>
</dbReference>
<name>A0A5C3KIV1_COPMA</name>
<dbReference type="SMART" id="SM00466">
    <property type="entry name" value="SRA"/>
    <property type="match status" value="1"/>
</dbReference>
<dbReference type="InterPro" id="IPR015947">
    <property type="entry name" value="PUA-like_sf"/>
</dbReference>
<gene>
    <name evidence="5" type="ORF">FA15DRAFT_139609</name>
</gene>
<dbReference type="InterPro" id="IPR045134">
    <property type="entry name" value="UHRF1/2-like"/>
</dbReference>
<evidence type="ECO:0000256" key="2">
    <source>
        <dbReference type="PROSITE-ProRule" id="PRU00358"/>
    </source>
</evidence>
<comment type="subcellular location">
    <subcellularLocation>
        <location evidence="2">Nucleus</location>
    </subcellularLocation>
</comment>
<dbReference type="PANTHER" id="PTHR14140:SF27">
    <property type="entry name" value="OS04G0289800 PROTEIN"/>
    <property type="match status" value="1"/>
</dbReference>
<dbReference type="Proteomes" id="UP000307440">
    <property type="component" value="Unassembled WGS sequence"/>
</dbReference>
<dbReference type="PROSITE" id="PS51015">
    <property type="entry name" value="YDG"/>
    <property type="match status" value="1"/>
</dbReference>
<organism evidence="5 6">
    <name type="scientific">Coprinopsis marcescibilis</name>
    <name type="common">Agaric fungus</name>
    <name type="synonym">Psathyrella marcescibilis</name>
    <dbReference type="NCBI Taxonomy" id="230819"/>
    <lineage>
        <taxon>Eukaryota</taxon>
        <taxon>Fungi</taxon>
        <taxon>Dikarya</taxon>
        <taxon>Basidiomycota</taxon>
        <taxon>Agaricomycotina</taxon>
        <taxon>Agaricomycetes</taxon>
        <taxon>Agaricomycetidae</taxon>
        <taxon>Agaricales</taxon>
        <taxon>Agaricineae</taxon>
        <taxon>Psathyrellaceae</taxon>
        <taxon>Coprinopsis</taxon>
    </lineage>
</organism>
<keyword evidence="6" id="KW-1185">Reference proteome</keyword>
<evidence type="ECO:0000256" key="1">
    <source>
        <dbReference type="ARBA" id="ARBA00023242"/>
    </source>
</evidence>
<dbReference type="EMBL" id="ML210309">
    <property type="protein sequence ID" value="TFK20191.1"/>
    <property type="molecule type" value="Genomic_DNA"/>
</dbReference>
<feature type="domain" description="YDG" evidence="4">
    <location>
        <begin position="336"/>
        <end position="481"/>
    </location>
</feature>
<dbReference type="GO" id="GO:0016567">
    <property type="term" value="P:protein ubiquitination"/>
    <property type="evidence" value="ECO:0007669"/>
    <property type="project" value="TreeGrafter"/>
</dbReference>
<feature type="region of interest" description="Disordered" evidence="3">
    <location>
        <begin position="309"/>
        <end position="333"/>
    </location>
</feature>
<dbReference type="OrthoDB" id="2270193at2759"/>
<evidence type="ECO:0000313" key="5">
    <source>
        <dbReference type="EMBL" id="TFK20191.1"/>
    </source>
</evidence>
<dbReference type="InterPro" id="IPR036987">
    <property type="entry name" value="SRA-YDG_sf"/>
</dbReference>
<dbReference type="SUPFAM" id="SSF88697">
    <property type="entry name" value="PUA domain-like"/>
    <property type="match status" value="1"/>
</dbReference>
<dbReference type="InterPro" id="IPR003105">
    <property type="entry name" value="SRA_YDG"/>
</dbReference>
<evidence type="ECO:0000256" key="3">
    <source>
        <dbReference type="SAM" id="MobiDB-lite"/>
    </source>
</evidence>
<dbReference type="AlphaFoldDB" id="A0A5C3KIV1"/>
<dbReference type="STRING" id="230819.A0A5C3KIV1"/>
<evidence type="ECO:0000259" key="4">
    <source>
        <dbReference type="PROSITE" id="PS51015"/>
    </source>
</evidence>